<feature type="transmembrane region" description="Helical" evidence="8">
    <location>
        <begin position="287"/>
        <end position="303"/>
    </location>
</feature>
<dbReference type="RefSeq" id="WP_187318882.1">
    <property type="nucleotide sequence ID" value="NZ_JACSCY010000004.1"/>
</dbReference>
<dbReference type="EMBL" id="JACSCY010000004">
    <property type="protein sequence ID" value="MBC6610577.1"/>
    <property type="molecule type" value="Genomic_DNA"/>
</dbReference>
<feature type="transmembrane region" description="Helical" evidence="8">
    <location>
        <begin position="250"/>
        <end position="267"/>
    </location>
</feature>
<keyword evidence="10" id="KW-1185">Reference proteome</keyword>
<feature type="transmembrane region" description="Helical" evidence="8">
    <location>
        <begin position="171"/>
        <end position="192"/>
    </location>
</feature>
<dbReference type="Pfam" id="PF09594">
    <property type="entry name" value="GT87"/>
    <property type="match status" value="1"/>
</dbReference>
<accession>A0ABR7MHK7</accession>
<comment type="subcellular location">
    <subcellularLocation>
        <location evidence="1">Cell membrane</location>
        <topology evidence="1">Multi-pass membrane protein</topology>
    </subcellularLocation>
</comment>
<evidence type="ECO:0000256" key="8">
    <source>
        <dbReference type="SAM" id="Phobius"/>
    </source>
</evidence>
<feature type="transmembrane region" description="Helical" evidence="8">
    <location>
        <begin position="361"/>
        <end position="378"/>
    </location>
</feature>
<keyword evidence="5 8" id="KW-1133">Transmembrane helix</keyword>
<evidence type="ECO:0000313" key="10">
    <source>
        <dbReference type="Proteomes" id="UP000622017"/>
    </source>
</evidence>
<keyword evidence="3" id="KW-0808">Transferase</keyword>
<keyword evidence="6 8" id="KW-0472">Membrane</keyword>
<comment type="caution">
    <text evidence="9">The sequence shown here is derived from an EMBL/GenBank/DDBJ whole genome shotgun (WGS) entry which is preliminary data.</text>
</comment>
<evidence type="ECO:0000256" key="1">
    <source>
        <dbReference type="ARBA" id="ARBA00004651"/>
    </source>
</evidence>
<keyword evidence="2" id="KW-1003">Cell membrane</keyword>
<feature type="transmembrane region" description="Helical" evidence="8">
    <location>
        <begin position="309"/>
        <end position="324"/>
    </location>
</feature>
<evidence type="ECO:0000313" key="9">
    <source>
        <dbReference type="EMBL" id="MBC6610577.1"/>
    </source>
</evidence>
<feature type="transmembrane region" description="Helical" evidence="8">
    <location>
        <begin position="213"/>
        <end position="230"/>
    </location>
</feature>
<dbReference type="InterPro" id="IPR018584">
    <property type="entry name" value="GT87"/>
</dbReference>
<keyword evidence="4 8" id="KW-0812">Transmembrane</keyword>
<protein>
    <recommendedName>
        <fullName evidence="11">DUF2029 domain-containing protein</fullName>
    </recommendedName>
</protein>
<feature type="transmembrane region" description="Helical" evidence="8">
    <location>
        <begin position="148"/>
        <end position="165"/>
    </location>
</feature>
<gene>
    <name evidence="9" type="ORF">H8B15_06570</name>
</gene>
<evidence type="ECO:0000256" key="3">
    <source>
        <dbReference type="ARBA" id="ARBA00022679"/>
    </source>
</evidence>
<evidence type="ECO:0008006" key="11">
    <source>
        <dbReference type="Google" id="ProtNLM"/>
    </source>
</evidence>
<sequence>MSGDARHQADGYSWWQWSSYATEHGLANVYKVWRNDYPPLYHYVLYGFGKLLDSPEAICRNLHYLKLVTLLFDFGGALLVASLASTRRQGVWISLFLLLNVAYLYNTLAWQQVDAIYTCLCFGALLAALRGRSVVAGVLIVLALNMKLQSVIFIPPVVLVLLPHWQLTPKVLVYTIVASALLQLIILLPFIWGGDRNYLPQIWLITRSAGDRYPYISLNAFNLWYLLTWASSLMNVSDTLCFAGHPYKHWGLLLFAMASAITLWPLFRQTMRLLVRRHVMGAEQYALVLLSCGLLPIVFSYFNTQMHERYWHAALLFLAGYGYLTKKYWLYGLTSIAYFLNLEAVLQLLHHDPYWLYNPQLVAAMFTIVLIIGIMQAYKLMYKNAHSTLIAEPVAILRSA</sequence>
<evidence type="ECO:0000256" key="2">
    <source>
        <dbReference type="ARBA" id="ARBA00022475"/>
    </source>
</evidence>
<proteinExistence type="inferred from homology"/>
<name>A0ABR7MHK7_9BACT</name>
<evidence type="ECO:0000256" key="5">
    <source>
        <dbReference type="ARBA" id="ARBA00022989"/>
    </source>
</evidence>
<comment type="similarity">
    <text evidence="7">Belongs to the glycosyltransferase 87 family.</text>
</comment>
<dbReference type="Proteomes" id="UP000622017">
    <property type="component" value="Unassembled WGS sequence"/>
</dbReference>
<feature type="transmembrane region" description="Helical" evidence="8">
    <location>
        <begin position="115"/>
        <end position="141"/>
    </location>
</feature>
<organism evidence="9 10">
    <name type="scientific">Hymenobacter citatus</name>
    <dbReference type="NCBI Taxonomy" id="2763506"/>
    <lineage>
        <taxon>Bacteria</taxon>
        <taxon>Pseudomonadati</taxon>
        <taxon>Bacteroidota</taxon>
        <taxon>Cytophagia</taxon>
        <taxon>Cytophagales</taxon>
        <taxon>Hymenobacteraceae</taxon>
        <taxon>Hymenobacter</taxon>
    </lineage>
</organism>
<evidence type="ECO:0000256" key="7">
    <source>
        <dbReference type="ARBA" id="ARBA00024033"/>
    </source>
</evidence>
<feature type="transmembrane region" description="Helical" evidence="8">
    <location>
        <begin position="91"/>
        <end position="109"/>
    </location>
</feature>
<feature type="transmembrane region" description="Helical" evidence="8">
    <location>
        <begin position="64"/>
        <end position="84"/>
    </location>
</feature>
<reference evidence="9 10" key="1">
    <citation type="submission" date="2020-08" db="EMBL/GenBank/DDBJ databases">
        <title>Hymenobacter sp.</title>
        <authorList>
            <person name="Kim M.K."/>
        </authorList>
    </citation>
    <scope>NUCLEOTIDE SEQUENCE [LARGE SCALE GENOMIC DNA]</scope>
    <source>
        <strain evidence="9 10">BT507</strain>
    </source>
</reference>
<evidence type="ECO:0000256" key="6">
    <source>
        <dbReference type="ARBA" id="ARBA00023136"/>
    </source>
</evidence>
<evidence type="ECO:0000256" key="4">
    <source>
        <dbReference type="ARBA" id="ARBA00022692"/>
    </source>
</evidence>